<evidence type="ECO:0000256" key="1">
    <source>
        <dbReference type="SAM" id="MobiDB-lite"/>
    </source>
</evidence>
<dbReference type="PANTHER" id="PTHR43581:SF4">
    <property type="entry name" value="ATP_GTP PHOSPHATASE"/>
    <property type="match status" value="1"/>
</dbReference>
<dbReference type="AlphaFoldDB" id="A0A1H1ME27"/>
<reference evidence="5" key="1">
    <citation type="submission" date="2016-10" db="EMBL/GenBank/DDBJ databases">
        <authorList>
            <person name="Varghese N."/>
            <person name="Submissions S."/>
        </authorList>
    </citation>
    <scope>NUCLEOTIDE SEQUENCE [LARGE SCALE GENOMIC DNA]</scope>
    <source>
        <strain evidence="5">DSM 22127</strain>
    </source>
</reference>
<dbReference type="CDD" id="cd01026">
    <property type="entry name" value="TOPRIM_OLD"/>
    <property type="match status" value="1"/>
</dbReference>
<dbReference type="EMBL" id="LT629757">
    <property type="protein sequence ID" value="SDR84917.1"/>
    <property type="molecule type" value="Genomic_DNA"/>
</dbReference>
<protein>
    <submittedName>
        <fullName evidence="4">Putative ATP-dependent endonuclease of the OLD family</fullName>
    </submittedName>
</protein>
<gene>
    <name evidence="4" type="ORF">SAMN04488570_0552</name>
</gene>
<dbReference type="Pfam" id="PF20469">
    <property type="entry name" value="OLD-like_TOPRIM"/>
    <property type="match status" value="1"/>
</dbReference>
<name>A0A1H1ME27_9ACTN</name>
<accession>A0A1H1ME27</accession>
<evidence type="ECO:0000313" key="5">
    <source>
        <dbReference type="Proteomes" id="UP000198859"/>
    </source>
</evidence>
<organism evidence="4 5">
    <name type="scientific">Nocardioides scoriae</name>
    <dbReference type="NCBI Taxonomy" id="642780"/>
    <lineage>
        <taxon>Bacteria</taxon>
        <taxon>Bacillati</taxon>
        <taxon>Actinomycetota</taxon>
        <taxon>Actinomycetes</taxon>
        <taxon>Propionibacteriales</taxon>
        <taxon>Nocardioidaceae</taxon>
        <taxon>Nocardioides</taxon>
    </lineage>
</organism>
<dbReference type="Proteomes" id="UP000198859">
    <property type="component" value="Chromosome I"/>
</dbReference>
<feature type="compositionally biased region" description="Acidic residues" evidence="1">
    <location>
        <begin position="448"/>
        <end position="464"/>
    </location>
</feature>
<dbReference type="GO" id="GO:0004519">
    <property type="term" value="F:endonuclease activity"/>
    <property type="evidence" value="ECO:0007669"/>
    <property type="project" value="UniProtKB-KW"/>
</dbReference>
<dbReference type="Gene3D" id="3.40.50.300">
    <property type="entry name" value="P-loop containing nucleotide triphosphate hydrolases"/>
    <property type="match status" value="2"/>
</dbReference>
<feature type="domain" description="Endonuclease GajA/Old nuclease/RecF-like AAA" evidence="2">
    <location>
        <begin position="246"/>
        <end position="325"/>
    </location>
</feature>
<dbReference type="PANTHER" id="PTHR43581">
    <property type="entry name" value="ATP/GTP PHOSPHATASE"/>
    <property type="match status" value="1"/>
</dbReference>
<evidence type="ECO:0000313" key="4">
    <source>
        <dbReference type="EMBL" id="SDR84917.1"/>
    </source>
</evidence>
<dbReference type="SUPFAM" id="SSF52540">
    <property type="entry name" value="P-loop containing nucleoside triphosphate hydrolases"/>
    <property type="match status" value="1"/>
</dbReference>
<dbReference type="STRING" id="642780.SAMN04488570_0552"/>
<sequence length="598" mass="65041">MRLQGIRAAGFRNLAGWIPMAGQLAVLAGENNIGKSNVIDACRLLFDPEAGPKGRLWITESDFAHDGYGTRSVDQFELEAVLTDLDEQDSARLVTCLAPSLGPQAARMRLRVSLRPNGRIDSEWLGGDSNHPDVEAWAREAVTFTYLHPLRDAASDLRPGRDNRLLALIGALAPDGHADRQTIEGIVGQANDDLFKVATLNTARSRIQGRLAALTGASSLAPKSDLALADPKFDRIVVALRALLGQTSPLELTENGLGYNNLLYMSVLLAALEQDSDASLRLLLVEEPEAHLHPQLQDLLMRYLEQHTADSGHQVLVTTHSPNFASSARVERLTILLRDPRTQQLAARSPASFGMSTRSLNHLRRFLDVTKSSLFFARAVLMVEGTAEQLLIPMIAESLGRPLSQHGVTVVNVGGVAFGPFIDLFAPDRLAVRCALLSDADPPKQDPTEDQDAEEDAEEQDLKDEAEMSATAAALAAREGANLLVRLSTKTLEWDLVAAGNWNLAVDALERVKPRVAKRLRRDCERLGPDEQADALLLSVSNCKGRFAQELADLLGEGRDLTVPDYIRDAIEWVTNAEDDDPPVGTADETDDPDGAVV</sequence>
<proteinExistence type="predicted"/>
<feature type="domain" description="OLD protein-like TOPRIM" evidence="3">
    <location>
        <begin position="375"/>
        <end position="441"/>
    </location>
</feature>
<feature type="region of interest" description="Disordered" evidence="1">
    <location>
        <begin position="438"/>
        <end position="466"/>
    </location>
</feature>
<dbReference type="CDD" id="cd00267">
    <property type="entry name" value="ABC_ATPase"/>
    <property type="match status" value="1"/>
</dbReference>
<evidence type="ECO:0000259" key="3">
    <source>
        <dbReference type="Pfam" id="PF20469"/>
    </source>
</evidence>
<dbReference type="InterPro" id="IPR051396">
    <property type="entry name" value="Bact_Antivir_Def_Nuclease"/>
</dbReference>
<feature type="region of interest" description="Disordered" evidence="1">
    <location>
        <begin position="577"/>
        <end position="598"/>
    </location>
</feature>
<dbReference type="InterPro" id="IPR041685">
    <property type="entry name" value="AAA_GajA/Old/RecF-like"/>
</dbReference>
<keyword evidence="5" id="KW-1185">Reference proteome</keyword>
<dbReference type="Pfam" id="PF13175">
    <property type="entry name" value="AAA_15"/>
    <property type="match status" value="1"/>
</dbReference>
<dbReference type="InterPro" id="IPR027417">
    <property type="entry name" value="P-loop_NTPase"/>
</dbReference>
<keyword evidence="4" id="KW-0378">Hydrolase</keyword>
<keyword evidence="4" id="KW-0540">Nuclease</keyword>
<evidence type="ECO:0000259" key="2">
    <source>
        <dbReference type="Pfam" id="PF13175"/>
    </source>
</evidence>
<keyword evidence="4" id="KW-0255">Endonuclease</keyword>
<dbReference type="InterPro" id="IPR034139">
    <property type="entry name" value="TOPRIM_OLD"/>
</dbReference>